<name>A0A5N8V8L6_9ACTN</name>
<sequence length="68" mass="7537">MERIGDEFDAGAIGIREAHRRLAAHRVVHTGPGEGVAQMAPAVRIDRDRHMVQAAVVRDGNDRRRNVV</sequence>
<accession>A0A5N8V8L6</accession>
<dbReference type="Proteomes" id="UP000325849">
    <property type="component" value="Unassembled WGS sequence"/>
</dbReference>
<comment type="caution">
    <text evidence="1">The sequence shown here is derived from an EMBL/GenBank/DDBJ whole genome shotgun (WGS) entry which is preliminary data.</text>
</comment>
<organism evidence="1 2">
    <name type="scientific">Streptomyces adustus</name>
    <dbReference type="NCBI Taxonomy" id="1609272"/>
    <lineage>
        <taxon>Bacteria</taxon>
        <taxon>Bacillati</taxon>
        <taxon>Actinomycetota</taxon>
        <taxon>Actinomycetes</taxon>
        <taxon>Kitasatosporales</taxon>
        <taxon>Streptomycetaceae</taxon>
        <taxon>Streptomyces</taxon>
    </lineage>
</organism>
<proteinExistence type="predicted"/>
<evidence type="ECO:0000313" key="1">
    <source>
        <dbReference type="EMBL" id="MPY31591.1"/>
    </source>
</evidence>
<reference evidence="1 2" key="1">
    <citation type="submission" date="2019-07" db="EMBL/GenBank/DDBJ databases">
        <title>New species of Amycolatopsis and Streptomyces.</title>
        <authorList>
            <person name="Duangmal K."/>
            <person name="Teo W.F.A."/>
            <person name="Lipun K."/>
        </authorList>
    </citation>
    <scope>NUCLEOTIDE SEQUENCE [LARGE SCALE GENOMIC DNA]</scope>
    <source>
        <strain evidence="1 2">NBRC 109810</strain>
    </source>
</reference>
<gene>
    <name evidence="1" type="ORF">FNH09_09950</name>
</gene>
<dbReference type="EMBL" id="VJZD01000028">
    <property type="protein sequence ID" value="MPY31591.1"/>
    <property type="molecule type" value="Genomic_DNA"/>
</dbReference>
<dbReference type="AlphaFoldDB" id="A0A5N8V8L6"/>
<keyword evidence="2" id="KW-1185">Reference proteome</keyword>
<evidence type="ECO:0000313" key="2">
    <source>
        <dbReference type="Proteomes" id="UP000325849"/>
    </source>
</evidence>
<protein>
    <submittedName>
        <fullName evidence="1">GntR family transcriptional regulator</fullName>
    </submittedName>
</protein>